<dbReference type="HAMAP" id="MF_01385">
    <property type="entry name" value="UreF"/>
    <property type="match status" value="1"/>
</dbReference>
<evidence type="ECO:0000256" key="2">
    <source>
        <dbReference type="ARBA" id="ARBA00023186"/>
    </source>
</evidence>
<keyword evidence="5" id="KW-1185">Reference proteome</keyword>
<evidence type="ECO:0000256" key="1">
    <source>
        <dbReference type="ARBA" id="ARBA00022988"/>
    </source>
</evidence>
<comment type="similarity">
    <text evidence="3">Belongs to the UreF family.</text>
</comment>
<keyword evidence="1 3" id="KW-0996">Nickel insertion</keyword>
<dbReference type="Proteomes" id="UP001596071">
    <property type="component" value="Unassembled WGS sequence"/>
</dbReference>
<dbReference type="Gene3D" id="1.10.4190.10">
    <property type="entry name" value="Urease accessory protein UreF"/>
    <property type="match status" value="1"/>
</dbReference>
<keyword evidence="3" id="KW-0963">Cytoplasm</keyword>
<accession>A0ABW0TS09</accession>
<evidence type="ECO:0000256" key="3">
    <source>
        <dbReference type="HAMAP-Rule" id="MF_01385"/>
    </source>
</evidence>
<dbReference type="RefSeq" id="WP_381441469.1">
    <property type="nucleotide sequence ID" value="NZ_JBHSNP010000002.1"/>
</dbReference>
<dbReference type="Pfam" id="PF01730">
    <property type="entry name" value="UreF"/>
    <property type="match status" value="1"/>
</dbReference>
<proteinExistence type="inferred from homology"/>
<organism evidence="4 5">
    <name type="scientific">Sporosarcina koreensis</name>
    <dbReference type="NCBI Taxonomy" id="334735"/>
    <lineage>
        <taxon>Bacteria</taxon>
        <taxon>Bacillati</taxon>
        <taxon>Bacillota</taxon>
        <taxon>Bacilli</taxon>
        <taxon>Bacillales</taxon>
        <taxon>Caryophanaceae</taxon>
        <taxon>Sporosarcina</taxon>
    </lineage>
</organism>
<comment type="subcellular location">
    <subcellularLocation>
        <location evidence="3">Cytoplasm</location>
    </subcellularLocation>
</comment>
<comment type="subunit">
    <text evidence="3">UreD, UreF and UreG form a complex that acts as a GTP-hydrolysis-dependent molecular chaperone, activating the urease apoprotein by helping to assemble the nickel containing metallocenter of UreC. The UreE protein probably delivers the nickel.</text>
</comment>
<dbReference type="InterPro" id="IPR002639">
    <property type="entry name" value="UreF"/>
</dbReference>
<gene>
    <name evidence="3" type="primary">ureF</name>
    <name evidence="4" type="ORF">ACFPTP_00850</name>
</gene>
<keyword evidence="2 3" id="KW-0143">Chaperone</keyword>
<reference evidence="5" key="1">
    <citation type="journal article" date="2019" name="Int. J. Syst. Evol. Microbiol.">
        <title>The Global Catalogue of Microorganisms (GCM) 10K type strain sequencing project: providing services to taxonomists for standard genome sequencing and annotation.</title>
        <authorList>
            <consortium name="The Broad Institute Genomics Platform"/>
            <consortium name="The Broad Institute Genome Sequencing Center for Infectious Disease"/>
            <person name="Wu L."/>
            <person name="Ma J."/>
        </authorList>
    </citation>
    <scope>NUCLEOTIDE SEQUENCE [LARGE SCALE GENOMIC DNA]</scope>
    <source>
        <strain evidence="5">KACC 11299</strain>
    </source>
</reference>
<dbReference type="PANTHER" id="PTHR33620:SF1">
    <property type="entry name" value="UREASE ACCESSORY PROTEIN F"/>
    <property type="match status" value="1"/>
</dbReference>
<dbReference type="PIRSF" id="PIRSF009467">
    <property type="entry name" value="Ureas_acces_UreF"/>
    <property type="match status" value="1"/>
</dbReference>
<name>A0ABW0TS09_9BACL</name>
<dbReference type="InterPro" id="IPR038277">
    <property type="entry name" value="UreF_sf"/>
</dbReference>
<comment type="caution">
    <text evidence="4">The sequence shown here is derived from an EMBL/GenBank/DDBJ whole genome shotgun (WGS) entry which is preliminary data.</text>
</comment>
<dbReference type="EMBL" id="JBHSNP010000002">
    <property type="protein sequence ID" value="MFC5601814.1"/>
    <property type="molecule type" value="Genomic_DNA"/>
</dbReference>
<evidence type="ECO:0000313" key="4">
    <source>
        <dbReference type="EMBL" id="MFC5601814.1"/>
    </source>
</evidence>
<evidence type="ECO:0000313" key="5">
    <source>
        <dbReference type="Proteomes" id="UP001596071"/>
    </source>
</evidence>
<dbReference type="PANTHER" id="PTHR33620">
    <property type="entry name" value="UREASE ACCESSORY PROTEIN F"/>
    <property type="match status" value="1"/>
</dbReference>
<sequence length="246" mass="27254">MKRQNADLNNLSNTVAIPTNIQFLRLLQIHDSAFPIGSYTQSYGMETYIQEDTIRTKEDLIAFCTTFLHQNLVYGDAILIQEAHKAAKDRDTDRLLHLENLCGAIKLAKESRDASVNLGRQFIRTVSPLVENAFFDEWKNRIGANGIKGHYAILYGIYCAVNEIDAHYAVLSYLFATVNGLVTNAVRAVPFGQNTGVQAVHQLSEEVVAAAGIVAGLTEADISNNALGIELASMKHEYLYSRLFIS</sequence>
<comment type="function">
    <text evidence="3">Required for maturation of urease via the functional incorporation of the urease nickel metallocenter.</text>
</comment>
<protein>
    <recommendedName>
        <fullName evidence="3">Urease accessory protein UreF</fullName>
    </recommendedName>
</protein>